<evidence type="ECO:0000256" key="3">
    <source>
        <dbReference type="ARBA" id="ARBA00022676"/>
    </source>
</evidence>
<dbReference type="EC" id="2.4.-.-" evidence="7"/>
<sequence length="462" mass="48792">MTDAGTAVLVTSAHLCAEPPPTGAGAAEVVAAAVGRALAERPDPQRCTAAWVLVWSGDRPLATLEIPLPLDLADVARRLPPTPPAPPATTLPRPAALPSVTVVVPTVVQRVEDLERCLTGLEAARYPGGSGRVELLLVDNRPVVPADDPLPGLLARHPRVRRVRAPRPGISQARNAGLAAARGEVVAFTDDDVRVDPGWLLALGRRFAEHPEEDVVTGLVVPAELETPAQREYESHYGGFGGQRRLAPAQVAPVPGRPGRVRELPCPPGGDGEFPVYGVGAFGAGANMAFRRTALPRGFDVHLGTGTASRGGEDLAALVEVLWRGGRLGYEPAAVVHHTHRRDLPGLERQLRGNGVGFTAMLTSLVWRDRAHARALAALVPAAAVAKARWALTRARSTATATATGRPVPDRAPAPARTADAAGDPRRLVLLELRGMPWGPLAYLRARATTRTTTHPVPQEIS</sequence>
<reference evidence="7 8" key="1">
    <citation type="submission" date="2024-07" db="EMBL/GenBank/DDBJ databases">
        <authorList>
            <person name="Thanompreechachai J."/>
            <person name="Duangmal K."/>
        </authorList>
    </citation>
    <scope>NUCLEOTIDE SEQUENCE [LARGE SCALE GENOMIC DNA]</scope>
    <source>
        <strain evidence="7 8">TBRC 1896</strain>
    </source>
</reference>
<dbReference type="PANTHER" id="PTHR43179:SF12">
    <property type="entry name" value="GALACTOFURANOSYLTRANSFERASE GLFT2"/>
    <property type="match status" value="1"/>
</dbReference>
<dbReference type="RefSeq" id="WP_370716709.1">
    <property type="nucleotide sequence ID" value="NZ_JBGGTQ010000001.1"/>
</dbReference>
<evidence type="ECO:0000313" key="8">
    <source>
        <dbReference type="Proteomes" id="UP001566476"/>
    </source>
</evidence>
<gene>
    <name evidence="7" type="ORF">AB2L28_00185</name>
</gene>
<comment type="similarity">
    <text evidence="2">Belongs to the glycosyltransferase 2 family.</text>
</comment>
<dbReference type="CDD" id="cd00761">
    <property type="entry name" value="Glyco_tranf_GTA_type"/>
    <property type="match status" value="1"/>
</dbReference>
<dbReference type="SUPFAM" id="SSF53448">
    <property type="entry name" value="Nucleotide-diphospho-sugar transferases"/>
    <property type="match status" value="1"/>
</dbReference>
<accession>A0ABV4HW52</accession>
<dbReference type="GO" id="GO:0016757">
    <property type="term" value="F:glycosyltransferase activity"/>
    <property type="evidence" value="ECO:0007669"/>
    <property type="project" value="UniProtKB-KW"/>
</dbReference>
<feature type="domain" description="Glycosyltransferase 2-like" evidence="6">
    <location>
        <begin position="101"/>
        <end position="245"/>
    </location>
</feature>
<evidence type="ECO:0000313" key="7">
    <source>
        <dbReference type="EMBL" id="MEZ0490651.1"/>
    </source>
</evidence>
<dbReference type="Pfam" id="PF00535">
    <property type="entry name" value="Glycos_transf_2"/>
    <property type="match status" value="1"/>
</dbReference>
<dbReference type="PANTHER" id="PTHR43179">
    <property type="entry name" value="RHAMNOSYLTRANSFERASE WBBL"/>
    <property type="match status" value="1"/>
</dbReference>
<evidence type="ECO:0000256" key="5">
    <source>
        <dbReference type="SAM" id="MobiDB-lite"/>
    </source>
</evidence>
<dbReference type="Proteomes" id="UP001566476">
    <property type="component" value="Unassembled WGS sequence"/>
</dbReference>
<keyword evidence="4 7" id="KW-0808">Transferase</keyword>
<keyword evidence="3 7" id="KW-0328">Glycosyltransferase</keyword>
<evidence type="ECO:0000256" key="1">
    <source>
        <dbReference type="ARBA" id="ARBA00004776"/>
    </source>
</evidence>
<comment type="caution">
    <text evidence="7">The sequence shown here is derived from an EMBL/GenBank/DDBJ whole genome shotgun (WGS) entry which is preliminary data.</text>
</comment>
<dbReference type="InterPro" id="IPR029044">
    <property type="entry name" value="Nucleotide-diphossugar_trans"/>
</dbReference>
<dbReference type="Gene3D" id="3.90.550.10">
    <property type="entry name" value="Spore Coat Polysaccharide Biosynthesis Protein SpsA, Chain A"/>
    <property type="match status" value="1"/>
</dbReference>
<evidence type="ECO:0000256" key="4">
    <source>
        <dbReference type="ARBA" id="ARBA00022679"/>
    </source>
</evidence>
<feature type="region of interest" description="Disordered" evidence="5">
    <location>
        <begin position="396"/>
        <end position="421"/>
    </location>
</feature>
<evidence type="ECO:0000256" key="2">
    <source>
        <dbReference type="ARBA" id="ARBA00006739"/>
    </source>
</evidence>
<evidence type="ECO:0000259" key="6">
    <source>
        <dbReference type="Pfam" id="PF00535"/>
    </source>
</evidence>
<proteinExistence type="inferred from homology"/>
<name>A0ABV4HW52_9ACTN</name>
<protein>
    <submittedName>
        <fullName evidence="7">Glycosyltransferase</fullName>
        <ecNumber evidence="7">2.4.-.-</ecNumber>
    </submittedName>
</protein>
<dbReference type="InterPro" id="IPR001173">
    <property type="entry name" value="Glyco_trans_2-like"/>
</dbReference>
<dbReference type="EMBL" id="JBGGTQ010000001">
    <property type="protein sequence ID" value="MEZ0490651.1"/>
    <property type="molecule type" value="Genomic_DNA"/>
</dbReference>
<keyword evidence="8" id="KW-1185">Reference proteome</keyword>
<comment type="pathway">
    <text evidence="1">Cell wall biogenesis; cell wall polysaccharide biosynthesis.</text>
</comment>
<organism evidence="7 8">
    <name type="scientific">Kineococcus mangrovi</name>
    <dbReference type="NCBI Taxonomy" id="1660183"/>
    <lineage>
        <taxon>Bacteria</taxon>
        <taxon>Bacillati</taxon>
        <taxon>Actinomycetota</taxon>
        <taxon>Actinomycetes</taxon>
        <taxon>Kineosporiales</taxon>
        <taxon>Kineosporiaceae</taxon>
        <taxon>Kineococcus</taxon>
    </lineage>
</organism>